<comment type="caution">
    <text evidence="1">The sequence shown here is derived from an EMBL/GenBank/DDBJ whole genome shotgun (WGS) entry which is preliminary data.</text>
</comment>
<organism evidence="1 2">
    <name type="scientific">Nostoc spongiaeforme FACHB-130</name>
    <dbReference type="NCBI Taxonomy" id="1357510"/>
    <lineage>
        <taxon>Bacteria</taxon>
        <taxon>Bacillati</taxon>
        <taxon>Cyanobacteriota</taxon>
        <taxon>Cyanophyceae</taxon>
        <taxon>Nostocales</taxon>
        <taxon>Nostocaceae</taxon>
        <taxon>Nostoc</taxon>
    </lineage>
</organism>
<dbReference type="EMBL" id="JACJTB010000033">
    <property type="protein sequence ID" value="MBD2596860.1"/>
    <property type="molecule type" value="Genomic_DNA"/>
</dbReference>
<evidence type="ECO:0000313" key="2">
    <source>
        <dbReference type="Proteomes" id="UP000603457"/>
    </source>
</evidence>
<sequence>MSGEDLSSTSRTNWAALEAMDDESIDYSDIPPLTEEFFEKATLRIPATQAQQLVQIEPDILKWFQSQDSEYKTLINSILRQYIESHSKVNTQPHNNSLQAN</sequence>
<accession>A0ABR8G0Y5</accession>
<keyword evidence="2" id="KW-1185">Reference proteome</keyword>
<dbReference type="InterPro" id="IPR025528">
    <property type="entry name" value="BrnA_antitoxin"/>
</dbReference>
<proteinExistence type="predicted"/>
<dbReference type="Proteomes" id="UP000603457">
    <property type="component" value="Unassembled WGS sequence"/>
</dbReference>
<gene>
    <name evidence="1" type="ORF">H6G74_21360</name>
</gene>
<dbReference type="Pfam" id="PF14384">
    <property type="entry name" value="BrnA_antitoxin"/>
    <property type="match status" value="1"/>
</dbReference>
<name>A0ABR8G0Y5_9NOSO</name>
<dbReference type="RefSeq" id="WP_190969567.1">
    <property type="nucleotide sequence ID" value="NZ_JACJTB010000033.1"/>
</dbReference>
<evidence type="ECO:0000313" key="1">
    <source>
        <dbReference type="EMBL" id="MBD2596860.1"/>
    </source>
</evidence>
<reference evidence="1 2" key="1">
    <citation type="journal article" date="2020" name="ISME J.">
        <title>Comparative genomics reveals insights into cyanobacterial evolution and habitat adaptation.</title>
        <authorList>
            <person name="Chen M.Y."/>
            <person name="Teng W.K."/>
            <person name="Zhao L."/>
            <person name="Hu C.X."/>
            <person name="Zhou Y.K."/>
            <person name="Han B.P."/>
            <person name="Song L.R."/>
            <person name="Shu W.S."/>
        </authorList>
    </citation>
    <scope>NUCLEOTIDE SEQUENCE [LARGE SCALE GENOMIC DNA]</scope>
    <source>
        <strain evidence="1 2">FACHB-130</strain>
    </source>
</reference>
<protein>
    <submittedName>
        <fullName evidence="1">BrnA antitoxin family protein</fullName>
    </submittedName>
</protein>